<protein>
    <submittedName>
        <fullName evidence="6">Ribonuclease H-like superfamily</fullName>
    </submittedName>
</protein>
<gene>
    <name evidence="6" type="ORF">ISN44_As03g034570</name>
</gene>
<evidence type="ECO:0000313" key="6">
    <source>
        <dbReference type="EMBL" id="KAG7633186.1"/>
    </source>
</evidence>
<evidence type="ECO:0000256" key="3">
    <source>
        <dbReference type="SAM" id="MobiDB-lite"/>
    </source>
</evidence>
<dbReference type="Pfam" id="PF07727">
    <property type="entry name" value="RVT_2"/>
    <property type="match status" value="2"/>
</dbReference>
<keyword evidence="2" id="KW-0175">Coiled coil</keyword>
<keyword evidence="1" id="KW-0479">Metal-binding</keyword>
<dbReference type="OrthoDB" id="67155at2759"/>
<keyword evidence="1" id="KW-0862">Zinc</keyword>
<dbReference type="InterPro" id="IPR054722">
    <property type="entry name" value="PolX-like_BBD"/>
</dbReference>
<dbReference type="PANTHER" id="PTHR11439">
    <property type="entry name" value="GAG-POL-RELATED RETROTRANSPOSON"/>
    <property type="match status" value="1"/>
</dbReference>
<dbReference type="Proteomes" id="UP000694251">
    <property type="component" value="Chromosome 3"/>
</dbReference>
<dbReference type="GO" id="GO:0008270">
    <property type="term" value="F:zinc ion binding"/>
    <property type="evidence" value="ECO:0007669"/>
    <property type="project" value="UniProtKB-KW"/>
</dbReference>
<dbReference type="InterPro" id="IPR005162">
    <property type="entry name" value="Retrotrans_gag_dom"/>
</dbReference>
<dbReference type="InterPro" id="IPR013103">
    <property type="entry name" value="RVT_2"/>
</dbReference>
<feature type="domain" description="ELMO" evidence="5">
    <location>
        <begin position="1537"/>
        <end position="1715"/>
    </location>
</feature>
<feature type="compositionally biased region" description="Acidic residues" evidence="3">
    <location>
        <begin position="1006"/>
        <end position="1016"/>
    </location>
</feature>
<reference evidence="6 7" key="1">
    <citation type="submission" date="2020-12" db="EMBL/GenBank/DDBJ databases">
        <title>Concerted genomic and epigenomic changes stabilize Arabidopsis allopolyploids.</title>
        <authorList>
            <person name="Chen Z."/>
        </authorList>
    </citation>
    <scope>NUCLEOTIDE SEQUENCE [LARGE SCALE GENOMIC DNA]</scope>
    <source>
        <strain evidence="6">As9502</strain>
        <tissue evidence="6">Leaf</tissue>
    </source>
</reference>
<dbReference type="EMBL" id="JAEFBJ010000003">
    <property type="protein sequence ID" value="KAG7633186.1"/>
    <property type="molecule type" value="Genomic_DNA"/>
</dbReference>
<dbReference type="Pfam" id="PF22936">
    <property type="entry name" value="Pol_BBD"/>
    <property type="match status" value="2"/>
</dbReference>
<feature type="compositionally biased region" description="Acidic residues" evidence="3">
    <location>
        <begin position="1040"/>
        <end position="1055"/>
    </location>
</feature>
<comment type="caution">
    <text evidence="6">The sequence shown here is derived from an EMBL/GenBank/DDBJ whole genome shotgun (WGS) entry which is preliminary data.</text>
</comment>
<sequence length="2457" mass="278035">MPRQTRSTKQKELINLSVLDLGKLERTNRKTQKLAMADRVIRADAEGVLRNEDGQAYNEVSARDAARLGVERHQLGVDRHQLGVDRHQLGVDRHLREQYADAIGVERHNRGVDRHQHQIPAAIPPAAEPRRTLGDFNRPDLFYANRSAIVPPPFQRNDYELKPGYVALVGPHPFHGLSHEQPMDHIERFEDLVLSIKANGVSEDYLLCKLFPYSLAGEAASWLKQLKAGSLKTWRSIKIAFLNNFYDDAKSEELRNKLSTFTQGPAEAFKAAWMALDAASNGNFNTRYLADVTALIENLACSNNTKSADFNRKKIVGAISGNQMVEVNAKLDSVHNLLTGKKHVHFAAEEETIEPEPESKEGVFYINGQGYKKFGQPQGNFSGNRFTGNQGFSNYTPKPAFQKTFPQSSFQRTYGNSTYQAPPPPSVETRMESMLAQILESQTKLVVEFNCKFDAVYTNLNGKINNLSSHLKKLDVKVAEIAQSIKRQEGFLPGNPDANPRKSCNAILIREGDDVWEELDTEDELDLAVAEMVSTNTFMCRSTPYVPMQPESVYTRPIPYPRRRRSKQEIHAAKYTTIMEKILHTLPKDASETSPASLNRYVKRLVDNGISSDEAKLLTRDISAIMLPKAKKEKAREFSRSLCDMGLSINLMPKSIAERLGMTHYRPTRITLLFADRSKRIPQGILEDVPVKVGLINANAEDASCSSTPSWRYPAERMDYPKEFVAVGKAIMLEKGNYGHWKVKMRALIRGLGKEAWIATSIGWKASVIKGEDGEDVLKTEDQWNDAEEAKARANSRALSLIFNSVNQNQFKRIQNCESTKEAWDKLAKAYEGTSSVKRSRIDMLASQFKNLTMEETENIEEFSGKISVIASEAHNLGKKYKDKKLVKKLLRCLPSRFESKRTAMGTSLDTDSIDFEEVMGMLQAYELEITSGKGGYSKGLALAASAKKNEIQELKDTMSMMAKDFSRAMRRRKDLKCSECKGLGHTKFDCVGSKSKPNRSCSSESESDSNDGDSEDYIKGFVSFVGIIEEKYESSDSVADGEDEDNSADEDSDIEKDVSINEEFRKLYDSWLMLSKEKVAWLEEKLKVQELTEKLKGELTAANQKNSELTQKCSVAEEKNRELSQELSDTRKKIHMLNSGTKDLDSILAAGRVGKSNFGFRSNYDAVPARRVHQNHDHYHSRRTVTGYECYYCGRHGHIQRYCYRYAARLNKLKRQGKLYPYQGRTSKMYVRREDLYCHVAYTSIEEGIKKPWYFDSGASRHMIGSQSNLENYTSVKESKVTFGGGDKRKIKGKDDLTKAEKPQLTNVYFVEGLTANLISVSQLCDEGLTVSFNSVKCWATNEKNQNTLTGVRTGNNCYMWEEPKECLRAKKEDPVVWHQRLGHMNARSMSEIVSKEMVTGVQDLKHIEKIVYDAYNQGKQIRVQHKRVVGVVERKNQTFQEMARAMIHGQGVPEKFWTEAISTACYVINHVYVRIGGTFDKLVKAFVKTMTTEFRLSMVGELKYFMGLQINQIDEGIAISQSTYAQNLVKRFDMCSSNLVKTLMSTTNLCSCCTKFLWMKHMGLDYGMSFSDPLLVKCDNESAIVISKNPRSWIHFIGESLILCKDFLGKVNSFQRLLKKQGGKRAAWEYPFAVAGVNITFIIMQMLDLEVSKPRSFIRLVFLQMLSESEWAFDLLYCVAFVVMDKQWLDKNATYMEFNEREDLLKMSLGRAEVEKFDGDGDYILWKEKLLAHMEMLGLLEGLGEEEEADVEDSTTEISDGGNQHPETATSKLEDKILKEKRGKARSTIILSLGNNVLRKVIKQKTAAGMIKVLDELFMAKSLPNRIYLKQRLYGYKMSENMTMEENVNDFFKLISNLENVKVVVPDEDQAIVLLMSLPRQFDQLKETLKYCKTTLHLEEITSAIRSKILELGASGKLLKNNSDGLFEGHFKKQCYEWKERNKQDSTSERGEASTITAQVTDVAALVVSRVLLGFAEVTPNTWILDTGCSFHMTCRKDKIIDFKETASGKVRMGNDTYSEVKGIGDVRIKNEDGSTILLTEGTTLAGEANVIDKEKDETSLWHNRLVHIGAKGLQVLVSKGHLDKNMIKELQFCENCVYGKTHMVSFGAAKHVTKDKLDYVHSYLWGSPNVPFSIDDMVIASQNKDQIQKLKESLNREFEMKDLGPARKILGMEITRDREQGTLELSQSEYVDGVLRAFGMDQSKVSQTPLGAHFKLRAANEKILARDAEYMKSVPYPNAIGSIMYSIIGTRPDLAYPVGIVSRFISKPSKEHWQAVKWVMRYMKGTQDTCLRFKKEENFEIRGYCDSDYATDLDRKRSITGFVFIASGNTISWKSGLQRVVALSITEAEYMALAEAVKEAIWLRGLAAEMGFEQDAVEVMCDSQSATALSKNSVHHERTKHIDVRYHFIREKIADGEIRVVKVSTTLNPADIFTKTVLVSKLQEALKLLRVSSN</sequence>
<keyword evidence="1" id="KW-0863">Zinc-finger</keyword>
<feature type="compositionally biased region" description="Polar residues" evidence="3">
    <location>
        <begin position="1758"/>
        <end position="1773"/>
    </location>
</feature>
<dbReference type="PROSITE" id="PS51335">
    <property type="entry name" value="ELMO"/>
    <property type="match status" value="1"/>
</dbReference>
<name>A0A8T2FCR4_ARASU</name>
<dbReference type="PANTHER" id="PTHR11439:SF491">
    <property type="entry name" value="INTEGRASE CATALYTIC DOMAIN-CONTAINING PROTEIN"/>
    <property type="match status" value="1"/>
</dbReference>
<dbReference type="InterPro" id="IPR025724">
    <property type="entry name" value="GAG-pre-integrase_dom"/>
</dbReference>
<evidence type="ECO:0000256" key="2">
    <source>
        <dbReference type="SAM" id="Coils"/>
    </source>
</evidence>
<feature type="region of interest" description="Disordered" evidence="3">
    <location>
        <begin position="1035"/>
        <end position="1056"/>
    </location>
</feature>
<feature type="domain" description="CCHC-type" evidence="4">
    <location>
        <begin position="1191"/>
        <end position="1204"/>
    </location>
</feature>
<dbReference type="Pfam" id="PF03732">
    <property type="entry name" value="Retrotrans_gag"/>
    <property type="match status" value="1"/>
</dbReference>
<dbReference type="InterPro" id="IPR006816">
    <property type="entry name" value="ELMO_dom"/>
</dbReference>
<feature type="region of interest" description="Disordered" evidence="3">
    <location>
        <begin position="1752"/>
        <end position="1777"/>
    </location>
</feature>
<organism evidence="6 7">
    <name type="scientific">Arabidopsis suecica</name>
    <name type="common">Swedish thale-cress</name>
    <name type="synonym">Cardaminopsis suecica</name>
    <dbReference type="NCBI Taxonomy" id="45249"/>
    <lineage>
        <taxon>Eukaryota</taxon>
        <taxon>Viridiplantae</taxon>
        <taxon>Streptophyta</taxon>
        <taxon>Embryophyta</taxon>
        <taxon>Tracheophyta</taxon>
        <taxon>Spermatophyta</taxon>
        <taxon>Magnoliopsida</taxon>
        <taxon>eudicotyledons</taxon>
        <taxon>Gunneridae</taxon>
        <taxon>Pentapetalae</taxon>
        <taxon>rosids</taxon>
        <taxon>malvids</taxon>
        <taxon>Brassicales</taxon>
        <taxon>Brassicaceae</taxon>
        <taxon>Camelineae</taxon>
        <taxon>Arabidopsis</taxon>
    </lineage>
</organism>
<dbReference type="SMART" id="SM00343">
    <property type="entry name" value="ZnF_C2HC"/>
    <property type="match status" value="2"/>
</dbReference>
<dbReference type="CDD" id="cd09272">
    <property type="entry name" value="RNase_HI_RT_Ty1"/>
    <property type="match status" value="1"/>
</dbReference>
<dbReference type="InterPro" id="IPR001878">
    <property type="entry name" value="Znf_CCHC"/>
</dbReference>
<evidence type="ECO:0000259" key="4">
    <source>
        <dbReference type="PROSITE" id="PS50158"/>
    </source>
</evidence>
<keyword evidence="7" id="KW-1185">Reference proteome</keyword>
<evidence type="ECO:0000313" key="7">
    <source>
        <dbReference type="Proteomes" id="UP000694251"/>
    </source>
</evidence>
<dbReference type="PROSITE" id="PS50158">
    <property type="entry name" value="ZF_CCHC"/>
    <property type="match status" value="1"/>
</dbReference>
<evidence type="ECO:0000256" key="1">
    <source>
        <dbReference type="PROSITE-ProRule" id="PRU00047"/>
    </source>
</evidence>
<dbReference type="Pfam" id="PF14223">
    <property type="entry name" value="Retrotran_gag_2"/>
    <property type="match status" value="2"/>
</dbReference>
<feature type="coiled-coil region" evidence="2">
    <location>
        <begin position="1093"/>
        <end position="1134"/>
    </location>
</feature>
<evidence type="ECO:0000259" key="5">
    <source>
        <dbReference type="PROSITE" id="PS51335"/>
    </source>
</evidence>
<dbReference type="Pfam" id="PF13976">
    <property type="entry name" value="gag_pre-integrs"/>
    <property type="match status" value="2"/>
</dbReference>
<feature type="region of interest" description="Disordered" evidence="3">
    <location>
        <begin position="994"/>
        <end position="1016"/>
    </location>
</feature>
<dbReference type="GO" id="GO:0003676">
    <property type="term" value="F:nucleic acid binding"/>
    <property type="evidence" value="ECO:0007669"/>
    <property type="project" value="InterPro"/>
</dbReference>
<proteinExistence type="predicted"/>
<dbReference type="Pfam" id="PF04727">
    <property type="entry name" value="ELMO_CED12"/>
    <property type="match status" value="1"/>
</dbReference>
<accession>A0A8T2FCR4</accession>